<feature type="compositionally biased region" description="Polar residues" evidence="1">
    <location>
        <begin position="364"/>
        <end position="373"/>
    </location>
</feature>
<feature type="compositionally biased region" description="Low complexity" evidence="1">
    <location>
        <begin position="350"/>
        <end position="363"/>
    </location>
</feature>
<feature type="compositionally biased region" description="Basic and acidic residues" evidence="1">
    <location>
        <begin position="306"/>
        <end position="327"/>
    </location>
</feature>
<protein>
    <recommendedName>
        <fullName evidence="2">PHF7/G2E3-like PHD zinc finger domain-containing protein</fullName>
    </recommendedName>
</protein>
<feature type="domain" description="PHF7/G2E3-like PHD zinc finger" evidence="2">
    <location>
        <begin position="2"/>
        <end position="33"/>
    </location>
</feature>
<feature type="region of interest" description="Disordered" evidence="1">
    <location>
        <begin position="293"/>
        <end position="441"/>
    </location>
</feature>
<dbReference type="Gene3D" id="3.30.40.10">
    <property type="entry name" value="Zinc/RING finger domain, C3HC4 (zinc finger)"/>
    <property type="match status" value="1"/>
</dbReference>
<evidence type="ECO:0000256" key="1">
    <source>
        <dbReference type="SAM" id="MobiDB-lite"/>
    </source>
</evidence>
<dbReference type="InterPro" id="IPR013083">
    <property type="entry name" value="Znf_RING/FYVE/PHD"/>
</dbReference>
<evidence type="ECO:0000313" key="4">
    <source>
        <dbReference type="Proteomes" id="UP000094527"/>
    </source>
</evidence>
<feature type="region of interest" description="Disordered" evidence="1">
    <location>
        <begin position="183"/>
        <end position="267"/>
    </location>
</feature>
<organism evidence="3 4">
    <name type="scientific">Orchesella cincta</name>
    <name type="common">Springtail</name>
    <name type="synonym">Podura cincta</name>
    <dbReference type="NCBI Taxonomy" id="48709"/>
    <lineage>
        <taxon>Eukaryota</taxon>
        <taxon>Metazoa</taxon>
        <taxon>Ecdysozoa</taxon>
        <taxon>Arthropoda</taxon>
        <taxon>Hexapoda</taxon>
        <taxon>Collembola</taxon>
        <taxon>Entomobryomorpha</taxon>
        <taxon>Entomobryoidea</taxon>
        <taxon>Orchesellidae</taxon>
        <taxon>Orchesellinae</taxon>
        <taxon>Orchesella</taxon>
    </lineage>
</organism>
<dbReference type="Proteomes" id="UP000094527">
    <property type="component" value="Unassembled WGS sequence"/>
</dbReference>
<feature type="compositionally biased region" description="Basic and acidic residues" evidence="1">
    <location>
        <begin position="391"/>
        <end position="407"/>
    </location>
</feature>
<dbReference type="Pfam" id="PF26054">
    <property type="entry name" value="PHD_G2E3"/>
    <property type="match status" value="1"/>
</dbReference>
<feature type="compositionally biased region" description="Basic residues" evidence="1">
    <location>
        <begin position="200"/>
        <end position="217"/>
    </location>
</feature>
<name>A0A1D2NGR2_ORCCI</name>
<dbReference type="EMBL" id="LJIJ01000044">
    <property type="protein sequence ID" value="ODN04412.1"/>
    <property type="molecule type" value="Genomic_DNA"/>
</dbReference>
<feature type="compositionally biased region" description="Polar residues" evidence="1">
    <location>
        <begin position="329"/>
        <end position="340"/>
    </location>
</feature>
<keyword evidence="4" id="KW-1185">Reference proteome</keyword>
<evidence type="ECO:0000259" key="2">
    <source>
        <dbReference type="Pfam" id="PF26054"/>
    </source>
</evidence>
<sequence>AFMLALCINCGHEGIHRQCGKLKTVTGWKCPDCVDFEIRMAKKAAATKPEENKSKPVPEKEVLEFIAPPIPPQKSAKTASKKAVSKTKNAVVDMDEEIPEPDHADVAKIFILPACSDFFPHNRVALQKYALRRTGLPDWRMQDLFINLVDMFGDTDGLLEVTKRLPDPPAATAVVPVLIQTTQTSSAQYENRRKSGDKRSYRKRTSWQKGYVKKRSKPTTTRRASKRSRDDLEETSTQDNHEEVSSHLNLTHEMETAEPQPSTSSKAILEGIRRSQTTLLRLATNGVDVAVPASSSNIEAEGDPEPPNKRHKLDDRLCENGGTEKHSKGSSPDSADSATNDPDGESIQESASSSNRAISSSSNDAHQNHNNSMRDAAEASHNTTAVSQLLDPEKSKTVKKENDEQVKTETIQNGVDSPDQSLKTSADLETESMDVDSPNLV</sequence>
<reference evidence="3 4" key="1">
    <citation type="journal article" date="2016" name="Genome Biol. Evol.">
        <title>Gene Family Evolution Reflects Adaptation to Soil Environmental Stressors in the Genome of the Collembolan Orchesella cincta.</title>
        <authorList>
            <person name="Faddeeva-Vakhrusheva A."/>
            <person name="Derks M.F."/>
            <person name="Anvar S.Y."/>
            <person name="Agamennone V."/>
            <person name="Suring W."/>
            <person name="Smit S."/>
            <person name="van Straalen N.M."/>
            <person name="Roelofs D."/>
        </authorList>
    </citation>
    <scope>NUCLEOTIDE SEQUENCE [LARGE SCALE GENOMIC DNA]</scope>
    <source>
        <tissue evidence="3">Mixed pool</tissue>
    </source>
</reference>
<gene>
    <name evidence="3" type="ORF">Ocin01_02276</name>
</gene>
<feature type="compositionally biased region" description="Polar residues" evidence="1">
    <location>
        <begin position="408"/>
        <end position="424"/>
    </location>
</feature>
<feature type="compositionally biased region" description="Basic and acidic residues" evidence="1">
    <location>
        <begin position="190"/>
        <end position="199"/>
    </location>
</feature>
<proteinExistence type="predicted"/>
<comment type="caution">
    <text evidence="3">The sequence shown here is derived from an EMBL/GenBank/DDBJ whole genome shotgun (WGS) entry which is preliminary data.</text>
</comment>
<dbReference type="AlphaFoldDB" id="A0A1D2NGR2"/>
<evidence type="ECO:0000313" key="3">
    <source>
        <dbReference type="EMBL" id="ODN04412.1"/>
    </source>
</evidence>
<feature type="non-terminal residue" evidence="3">
    <location>
        <position position="1"/>
    </location>
</feature>
<dbReference type="InterPro" id="IPR059102">
    <property type="entry name" value="PHD_PHF7/G2E3-like"/>
</dbReference>
<feature type="compositionally biased region" description="Basic and acidic residues" evidence="1">
    <location>
        <begin position="239"/>
        <end position="255"/>
    </location>
</feature>
<accession>A0A1D2NGR2</accession>